<dbReference type="PROSITE" id="PS51819">
    <property type="entry name" value="VOC"/>
    <property type="match status" value="1"/>
</dbReference>
<evidence type="ECO:0000313" key="2">
    <source>
        <dbReference type="EMBL" id="MBX41708.1"/>
    </source>
</evidence>
<dbReference type="PANTHER" id="PTHR46142">
    <property type="match status" value="1"/>
</dbReference>
<dbReference type="InterPro" id="IPR029068">
    <property type="entry name" value="Glyas_Bleomycin-R_OHBP_Dase"/>
</dbReference>
<dbReference type="Gene3D" id="3.10.180.10">
    <property type="entry name" value="2,3-Dihydroxybiphenyl 1,2-Dioxygenase, domain 1"/>
    <property type="match status" value="1"/>
</dbReference>
<dbReference type="EMBL" id="GGEC01061224">
    <property type="protein sequence ID" value="MBX41708.1"/>
    <property type="molecule type" value="Transcribed_RNA"/>
</dbReference>
<dbReference type="Pfam" id="PF00903">
    <property type="entry name" value="Glyoxalase"/>
    <property type="match status" value="1"/>
</dbReference>
<dbReference type="InterPro" id="IPR037523">
    <property type="entry name" value="VOC_core"/>
</dbReference>
<dbReference type="PANTHER" id="PTHR46142:SF4">
    <property type="entry name" value="OS04G0538900 PROTEIN"/>
    <property type="match status" value="1"/>
</dbReference>
<sequence>MLLETEIEEVSSCQALPLLSLNHVSLLCRSVWESLRFYEDVLGFVLIKRPSSFKFNGAWLYNYGIGIHLIENPAVDDFDAIVEPRPINPKDNHISFQCTDVGLVKRRLEELGMRYVTAVVEENGIIVDQVFFHDPDGYMIEICNCDNIPIIPVSSCSFKPRMGSFKKAAPSYCGFMETVMMESLSMDIMNFSF</sequence>
<dbReference type="AlphaFoldDB" id="A0A2P2NGT7"/>
<organism evidence="2">
    <name type="scientific">Rhizophora mucronata</name>
    <name type="common">Asiatic mangrove</name>
    <dbReference type="NCBI Taxonomy" id="61149"/>
    <lineage>
        <taxon>Eukaryota</taxon>
        <taxon>Viridiplantae</taxon>
        <taxon>Streptophyta</taxon>
        <taxon>Embryophyta</taxon>
        <taxon>Tracheophyta</taxon>
        <taxon>Spermatophyta</taxon>
        <taxon>Magnoliopsida</taxon>
        <taxon>eudicotyledons</taxon>
        <taxon>Gunneridae</taxon>
        <taxon>Pentapetalae</taxon>
        <taxon>rosids</taxon>
        <taxon>fabids</taxon>
        <taxon>Malpighiales</taxon>
        <taxon>Rhizophoraceae</taxon>
        <taxon>Rhizophora</taxon>
    </lineage>
</organism>
<name>A0A2P2NGT7_RHIMU</name>
<evidence type="ECO:0000259" key="1">
    <source>
        <dbReference type="PROSITE" id="PS51819"/>
    </source>
</evidence>
<feature type="domain" description="VOC" evidence="1">
    <location>
        <begin position="20"/>
        <end position="145"/>
    </location>
</feature>
<proteinExistence type="predicted"/>
<protein>
    <recommendedName>
        <fullName evidence="1">VOC domain-containing protein</fullName>
    </recommendedName>
</protein>
<reference evidence="2" key="1">
    <citation type="submission" date="2018-02" db="EMBL/GenBank/DDBJ databases">
        <title>Rhizophora mucronata_Transcriptome.</title>
        <authorList>
            <person name="Meera S.P."/>
            <person name="Sreeshan A."/>
            <person name="Augustine A."/>
        </authorList>
    </citation>
    <scope>NUCLEOTIDE SEQUENCE</scope>
    <source>
        <tissue evidence="2">Leaf</tissue>
    </source>
</reference>
<dbReference type="InterPro" id="IPR004360">
    <property type="entry name" value="Glyas_Fos-R_dOase_dom"/>
</dbReference>
<dbReference type="SUPFAM" id="SSF54593">
    <property type="entry name" value="Glyoxalase/Bleomycin resistance protein/Dihydroxybiphenyl dioxygenase"/>
    <property type="match status" value="1"/>
</dbReference>
<dbReference type="CDD" id="cd07245">
    <property type="entry name" value="VOC_like"/>
    <property type="match status" value="1"/>
</dbReference>
<accession>A0A2P2NGT7</accession>